<dbReference type="Proteomes" id="UP000622475">
    <property type="component" value="Unassembled WGS sequence"/>
</dbReference>
<dbReference type="Pfam" id="PF01464">
    <property type="entry name" value="SLT"/>
    <property type="match status" value="1"/>
</dbReference>
<dbReference type="InterPro" id="IPR008258">
    <property type="entry name" value="Transglycosylase_SLT_dom_1"/>
</dbReference>
<feature type="domain" description="Transglycosylase SLT" evidence="2">
    <location>
        <begin position="84"/>
        <end position="182"/>
    </location>
</feature>
<dbReference type="InterPro" id="IPR023346">
    <property type="entry name" value="Lysozyme-like_dom_sf"/>
</dbReference>
<dbReference type="RefSeq" id="WP_194110697.1">
    <property type="nucleotide sequence ID" value="NZ_JADFFL010000002.1"/>
</dbReference>
<keyword evidence="4" id="KW-1185">Reference proteome</keyword>
<evidence type="ECO:0000313" key="4">
    <source>
        <dbReference type="Proteomes" id="UP000622475"/>
    </source>
</evidence>
<dbReference type="PANTHER" id="PTHR37423">
    <property type="entry name" value="SOLUBLE LYTIC MUREIN TRANSGLYCOSYLASE-RELATED"/>
    <property type="match status" value="1"/>
</dbReference>
<comment type="caution">
    <text evidence="3">The sequence shown here is derived from an EMBL/GenBank/DDBJ whole genome shotgun (WGS) entry which is preliminary data.</text>
</comment>
<protein>
    <submittedName>
        <fullName evidence="3">Lytic transglycosylase domain-containing protein</fullName>
    </submittedName>
</protein>
<organism evidence="3 4">
    <name type="scientific">Mucilaginibacter myungsuensis</name>
    <dbReference type="NCBI Taxonomy" id="649104"/>
    <lineage>
        <taxon>Bacteria</taxon>
        <taxon>Pseudomonadati</taxon>
        <taxon>Bacteroidota</taxon>
        <taxon>Sphingobacteriia</taxon>
        <taxon>Sphingobacteriales</taxon>
        <taxon>Sphingobacteriaceae</taxon>
        <taxon>Mucilaginibacter</taxon>
    </lineage>
</organism>
<dbReference type="EMBL" id="JADFFL010000002">
    <property type="protein sequence ID" value="MBE9661510.1"/>
    <property type="molecule type" value="Genomic_DNA"/>
</dbReference>
<name>A0A929KW18_9SPHI</name>
<accession>A0A929KW18</accession>
<sequence>MSVTTSGTAVAPKFSPLVSYNNNANTEINFADENLPVKIKRVKTKFQHSVKQHSYNRIGSSLLHRKAATLFPIIEPILKAYGIPEDFKYIPLVESGLKAGTSPRGARGLWQFMPGTARSYGLRVHGKVDERLNLRKSTIAACVYLRELYSEFDSWTLTAAAYNLGSVKLQRAINKSDRRNYYLMHLNAETGNYVYKLLAMKQVISKPEQNGYEKNSYAWLKPNEVLLACIN</sequence>
<dbReference type="PANTHER" id="PTHR37423:SF2">
    <property type="entry name" value="MEMBRANE-BOUND LYTIC MUREIN TRANSGLYCOSYLASE C"/>
    <property type="match status" value="1"/>
</dbReference>
<evidence type="ECO:0000256" key="1">
    <source>
        <dbReference type="ARBA" id="ARBA00007734"/>
    </source>
</evidence>
<dbReference type="SUPFAM" id="SSF53955">
    <property type="entry name" value="Lysozyme-like"/>
    <property type="match status" value="1"/>
</dbReference>
<evidence type="ECO:0000259" key="2">
    <source>
        <dbReference type="Pfam" id="PF01464"/>
    </source>
</evidence>
<comment type="similarity">
    <text evidence="1">Belongs to the transglycosylase Slt family.</text>
</comment>
<dbReference type="AlphaFoldDB" id="A0A929KW18"/>
<dbReference type="Gene3D" id="1.10.530.10">
    <property type="match status" value="1"/>
</dbReference>
<proteinExistence type="inferred from homology"/>
<dbReference type="CDD" id="cd16894">
    <property type="entry name" value="MltD-like"/>
    <property type="match status" value="1"/>
</dbReference>
<reference evidence="3" key="1">
    <citation type="submission" date="2020-10" db="EMBL/GenBank/DDBJ databases">
        <title>Mucilaginibacter mali sp. nov., isolated from rhizosphere soil of apple orchard.</title>
        <authorList>
            <person name="Lee J.-S."/>
            <person name="Kim H.S."/>
            <person name="Kim J.-S."/>
        </authorList>
    </citation>
    <scope>NUCLEOTIDE SEQUENCE</scope>
    <source>
        <strain evidence="3">KCTC 22746</strain>
    </source>
</reference>
<evidence type="ECO:0000313" key="3">
    <source>
        <dbReference type="EMBL" id="MBE9661510.1"/>
    </source>
</evidence>
<gene>
    <name evidence="3" type="ORF">IRJ16_06405</name>
</gene>